<name>S9RH60_STROR</name>
<reference evidence="1 2" key="1">
    <citation type="journal article" date="2014" name="J. Clin. Microbiol.">
        <title>Characterization of Streptococcus tigurinus Small-Colony Variants Causing Prosthetic Joint Infection by Comparative Whole-Genome Analyses.</title>
        <authorList>
            <person name="Zbinden A."/>
            <person name="Quiblier C."/>
            <person name="Hernandez D."/>
            <person name="Herzog K."/>
            <person name="Bodler P."/>
            <person name="Senn M.M."/>
            <person name="Gizard Y."/>
            <person name="Schrenzel J."/>
            <person name="Francois P."/>
        </authorList>
    </citation>
    <scope>NUCLEOTIDE SEQUENCE [LARGE SCALE GENOMIC DNA]</scope>
    <source>
        <strain evidence="1 2">2426</strain>
    </source>
</reference>
<organism evidence="1 2">
    <name type="scientific">Streptococcus oralis subsp. tigurinus 2426</name>
    <dbReference type="NCBI Taxonomy" id="1333865"/>
    <lineage>
        <taxon>Bacteria</taxon>
        <taxon>Bacillati</taxon>
        <taxon>Bacillota</taxon>
        <taxon>Bacilli</taxon>
        <taxon>Lactobacillales</taxon>
        <taxon>Streptococcaceae</taxon>
        <taxon>Streptococcus</taxon>
    </lineage>
</organism>
<sequence length="139" mass="16501">MSRFIQNITIENRQVDRENLFAIGYCPEIAKHLLCVHISWIAGYDRYYELDEGDRALFEIDRETFLKKYEKEIKAHLTERMIGAGALRDYDFRCLPDDILERLDKYPPFEGYTYQDGILRARIKIGDKYFNLPPLLDAQ</sequence>
<accession>S9RH60</accession>
<dbReference type="RefSeq" id="WP_021164616.1">
    <property type="nucleotide sequence ID" value="NZ_ASXA01000001.1"/>
</dbReference>
<protein>
    <submittedName>
        <fullName evidence="1">Uncharacterized protein</fullName>
    </submittedName>
</protein>
<proteinExistence type="predicted"/>
<comment type="caution">
    <text evidence="1">The sequence shown here is derived from an EMBL/GenBank/DDBJ whole genome shotgun (WGS) entry which is preliminary data.</text>
</comment>
<evidence type="ECO:0000313" key="2">
    <source>
        <dbReference type="Proteomes" id="UP000015340"/>
    </source>
</evidence>
<dbReference type="EMBL" id="ASXA01000001">
    <property type="protein sequence ID" value="EPX91463.1"/>
    <property type="molecule type" value="Genomic_DNA"/>
</dbReference>
<dbReference type="PATRIC" id="fig|1333865.3.peg.617"/>
<evidence type="ECO:0000313" key="1">
    <source>
        <dbReference type="EMBL" id="EPX91463.1"/>
    </source>
</evidence>
<dbReference type="Proteomes" id="UP000015340">
    <property type="component" value="Unassembled WGS sequence"/>
</dbReference>
<dbReference type="AlphaFoldDB" id="S9RH60"/>
<gene>
    <name evidence="1" type="ORF">L698_03070</name>
</gene>